<dbReference type="Gene3D" id="2.40.30.10">
    <property type="entry name" value="Translation factors"/>
    <property type="match status" value="1"/>
</dbReference>
<dbReference type="GO" id="GO:0050660">
    <property type="term" value="F:flavin adenine dinucleotide binding"/>
    <property type="evidence" value="ECO:0007669"/>
    <property type="project" value="TreeGrafter"/>
</dbReference>
<feature type="region of interest" description="Disordered" evidence="14">
    <location>
        <begin position="462"/>
        <end position="482"/>
    </location>
</feature>
<dbReference type="EC" id="1.6.2.4" evidence="12"/>
<dbReference type="PROSITE" id="PS50902">
    <property type="entry name" value="FLAVODOXIN_LIKE"/>
    <property type="match status" value="1"/>
</dbReference>
<protein>
    <recommendedName>
        <fullName evidence="12">Bifunctional cytochrome P450/NADPH--P450 reductase</fullName>
    </recommendedName>
    <domain>
        <recommendedName>
            <fullName evidence="12">Cytochrome P450</fullName>
            <ecNumber evidence="12">1.14.14.1</ecNumber>
        </recommendedName>
    </domain>
    <domain>
        <recommendedName>
            <fullName evidence="12">NADPH--cytochrome P450 reductase</fullName>
            <ecNumber evidence="12">1.6.2.4</ecNumber>
        </recommendedName>
    </domain>
</protein>
<dbReference type="PROSITE" id="PS51384">
    <property type="entry name" value="FAD_FR"/>
    <property type="match status" value="1"/>
</dbReference>
<keyword evidence="7 12" id="KW-0274">FAD</keyword>
<dbReference type="InterPro" id="IPR001433">
    <property type="entry name" value="OxRdtase_FAD/NAD-bd"/>
</dbReference>
<dbReference type="GO" id="GO:0005829">
    <property type="term" value="C:cytosol"/>
    <property type="evidence" value="ECO:0007669"/>
    <property type="project" value="TreeGrafter"/>
</dbReference>
<evidence type="ECO:0000256" key="10">
    <source>
        <dbReference type="ARBA" id="ARBA00023004"/>
    </source>
</evidence>
<evidence type="ECO:0000256" key="13">
    <source>
        <dbReference type="PIRSR" id="PIRSR000209-1"/>
    </source>
</evidence>
<dbReference type="InterPro" id="IPR023206">
    <property type="entry name" value="Bifunctional_P450_P450_red"/>
</dbReference>
<dbReference type="RefSeq" id="WP_093614868.1">
    <property type="nucleotide sequence ID" value="NZ_BOMT01000023.1"/>
</dbReference>
<organism evidence="17 18">
    <name type="scientific">Actinoplanes philippinensis</name>
    <dbReference type="NCBI Taxonomy" id="35752"/>
    <lineage>
        <taxon>Bacteria</taxon>
        <taxon>Bacillati</taxon>
        <taxon>Actinomycetota</taxon>
        <taxon>Actinomycetes</taxon>
        <taxon>Micromonosporales</taxon>
        <taxon>Micromonosporaceae</taxon>
        <taxon>Actinoplanes</taxon>
    </lineage>
</organism>
<evidence type="ECO:0000256" key="14">
    <source>
        <dbReference type="SAM" id="MobiDB-lite"/>
    </source>
</evidence>
<evidence type="ECO:0000256" key="9">
    <source>
        <dbReference type="ARBA" id="ARBA00023002"/>
    </source>
</evidence>
<evidence type="ECO:0000313" key="18">
    <source>
        <dbReference type="Proteomes" id="UP000199645"/>
    </source>
</evidence>
<keyword evidence="18" id="KW-1185">Reference proteome</keyword>
<keyword evidence="9 12" id="KW-0560">Oxidoreductase</keyword>
<gene>
    <name evidence="17" type="ORF">SAMN05421541_10641</name>
</gene>
<dbReference type="InterPro" id="IPR039261">
    <property type="entry name" value="FNR_nucleotide-bd"/>
</dbReference>
<dbReference type="GO" id="GO:0020037">
    <property type="term" value="F:heme binding"/>
    <property type="evidence" value="ECO:0007669"/>
    <property type="project" value="UniProtKB-UniRule"/>
</dbReference>
<dbReference type="Pfam" id="PF00258">
    <property type="entry name" value="Flavodoxin_1"/>
    <property type="match status" value="1"/>
</dbReference>
<dbReference type="GO" id="GO:0010181">
    <property type="term" value="F:FMN binding"/>
    <property type="evidence" value="ECO:0007669"/>
    <property type="project" value="UniProtKB-UniRule"/>
</dbReference>
<dbReference type="SUPFAM" id="SSF52218">
    <property type="entry name" value="Flavoproteins"/>
    <property type="match status" value="1"/>
</dbReference>
<keyword evidence="10 12" id="KW-0408">Iron</keyword>
<accession>A0A1I2G0A3</accession>
<dbReference type="InterPro" id="IPR008254">
    <property type="entry name" value="Flavodoxin/NO_synth"/>
</dbReference>
<evidence type="ECO:0000256" key="3">
    <source>
        <dbReference type="ARBA" id="ARBA00022617"/>
    </source>
</evidence>
<keyword evidence="4 12" id="KW-0285">Flavoprotein</keyword>
<comment type="similarity">
    <text evidence="1 12">In the N-terminal section; belongs to the cytochrome P450 family.</text>
</comment>
<dbReference type="InterPro" id="IPR002401">
    <property type="entry name" value="Cyt_P450_E_grp-I"/>
</dbReference>
<evidence type="ECO:0000256" key="8">
    <source>
        <dbReference type="ARBA" id="ARBA00022857"/>
    </source>
</evidence>
<name>A0A1I2G0A3_9ACTN</name>
<dbReference type="Gene3D" id="1.10.630.10">
    <property type="entry name" value="Cytochrome P450"/>
    <property type="match status" value="1"/>
</dbReference>
<dbReference type="InterPro" id="IPR023173">
    <property type="entry name" value="NADPH_Cyt_P450_Rdtase_alpha"/>
</dbReference>
<dbReference type="PANTHER" id="PTHR19384">
    <property type="entry name" value="NITRIC OXIDE SYNTHASE-RELATED"/>
    <property type="match status" value="1"/>
</dbReference>
<dbReference type="STRING" id="35752.SAMN05421541_10641"/>
<keyword evidence="3 12" id="KW-0349">Heme</keyword>
<evidence type="ECO:0000259" key="15">
    <source>
        <dbReference type="PROSITE" id="PS50902"/>
    </source>
</evidence>
<dbReference type="EC" id="1.14.14.1" evidence="12"/>
<evidence type="ECO:0000256" key="4">
    <source>
        <dbReference type="ARBA" id="ARBA00022630"/>
    </source>
</evidence>
<dbReference type="PANTHER" id="PTHR19384:SF17">
    <property type="entry name" value="NADPH--CYTOCHROME P450 REDUCTASE"/>
    <property type="match status" value="1"/>
</dbReference>
<evidence type="ECO:0000256" key="6">
    <source>
        <dbReference type="ARBA" id="ARBA00022723"/>
    </source>
</evidence>
<reference evidence="17 18" key="1">
    <citation type="submission" date="2016-10" db="EMBL/GenBank/DDBJ databases">
        <authorList>
            <person name="de Groot N.N."/>
        </authorList>
    </citation>
    <scope>NUCLEOTIDE SEQUENCE [LARGE SCALE GENOMIC DNA]</scope>
    <source>
        <strain evidence="17 18">DSM 43019</strain>
    </source>
</reference>
<dbReference type="PRINTS" id="PR00463">
    <property type="entry name" value="EP450I"/>
</dbReference>
<dbReference type="Gene3D" id="3.40.50.80">
    <property type="entry name" value="Nucleotide-binding domain of ferredoxin-NADP reductase (FNR) module"/>
    <property type="match status" value="1"/>
</dbReference>
<dbReference type="SUPFAM" id="SSF63380">
    <property type="entry name" value="Riboflavin synthase domain-like"/>
    <property type="match status" value="1"/>
</dbReference>
<evidence type="ECO:0000256" key="11">
    <source>
        <dbReference type="ARBA" id="ARBA00023033"/>
    </source>
</evidence>
<dbReference type="GO" id="GO:0003958">
    <property type="term" value="F:NADPH-hemoprotein reductase activity"/>
    <property type="evidence" value="ECO:0007669"/>
    <property type="project" value="UniProtKB-UniRule"/>
</dbReference>
<comment type="catalytic activity">
    <reaction evidence="12">
        <text>2 oxidized [cytochrome P450] + NADPH = 2 reduced [cytochrome P450] + NADP(+) + H(+)</text>
        <dbReference type="Rhea" id="RHEA:24040"/>
        <dbReference type="Rhea" id="RHEA-COMP:14627"/>
        <dbReference type="Rhea" id="RHEA-COMP:14628"/>
        <dbReference type="ChEBI" id="CHEBI:15378"/>
        <dbReference type="ChEBI" id="CHEBI:55376"/>
        <dbReference type="ChEBI" id="CHEBI:57783"/>
        <dbReference type="ChEBI" id="CHEBI:58349"/>
        <dbReference type="ChEBI" id="CHEBI:60344"/>
        <dbReference type="EC" id="1.6.2.4"/>
    </reaction>
</comment>
<keyword evidence="12" id="KW-0249">Electron transport</keyword>
<evidence type="ECO:0000256" key="5">
    <source>
        <dbReference type="ARBA" id="ARBA00022643"/>
    </source>
</evidence>
<comment type="cofactor">
    <cofactor evidence="12">
        <name>FAD</name>
        <dbReference type="ChEBI" id="CHEBI:57692"/>
    </cofactor>
    <cofactor evidence="12">
        <name>FMN</name>
        <dbReference type="ChEBI" id="CHEBI:58210"/>
    </cofactor>
</comment>
<dbReference type="FunFam" id="1.10.630.10:FF:000040">
    <property type="entry name" value="Bifunctional cytochrome P450/NADPH--P450 reductase"/>
    <property type="match status" value="1"/>
</dbReference>
<sequence length="1014" mass="110814">MSKPGIPGPTPLPIVGNLFELIGAAHETSADFAEAYHARYGGVFALDVGGKRMIFASHHALVTEMCTDPRWSKAVHDPLEQLRDLGGDGLFTAYNDEPNWGRAHRLLMPAFGTAAIKDYFPQMLDIAEQMMLRWERFGPGHDIDVADDMTRLTLDTIALCAFDTRFNSFYAERHHPFVGAMVRALVEAGARGDRLPGVQPFLVGANRQYREDIALMHRLADDIVTARIAKPPAQRPGDLLERMLTAADPLTGERLSEENIRYQLATFLIAGHETTSGLLSFATHLLLAHPEVMTRARHRVDAVLGDRTPAFEDLAQLGFLGQILRETLRLYPTAPGFALTPDEATTLGGYPVEAGEHVLVMLPVLHRDPAVWTEPDRFDPDRFAPDRMGEIPEYAWMPFGHGARACIGRPFALQEATLVLAMMLQRFDLALADPGYRMTVSETLTLKPKGLIIRTAARRPAATLQPATAPGAATAPPGGDTHGTPLLVLYGSNGGSSESLARTIAADGRTRGWTTRTAPLDEHAHTLPTTGPVIIVSSSYNGTPPDNAKRFTDWLTHDRPDLTGVGYLVLGCGSLDWPTTYQRIPTILDEAMHDAGARRLRERGAVDARTDFFGEFERWYQNLWADLAATYDLPLVEAGGPRYRVGISAAGTPAATAVVLENRELVRGSSAGSKRHLELRLPDGWSYRTGDYLSVLPQNHPSLVTRMITRLGLTAGHLVTIESDTPAGRIPTGTPTRIDDLLTRYVDLSAPATAGVIGRLARTTTCPPERAELERLAGADRERPAGDGRRLSLLDLLEMFASCQVDLAWVLETLPEPRMRQYSISSAAEVQPEAALTVSVVHHGAASTYLRHVLPGDRLTVALASPSETFRPPADTSVPVVMVAAGSGIAPFRAFIHARMAAESPGETVLFFGCRHPDTDDLYADEFARYVAAGRLTVYRAYSRQPDGDIRHVHHRLRQQARLVLELAGRGAHLYVCGDVRGMGPAVESTLRDIGPARWLDDLTAAGRYATDLF</sequence>
<keyword evidence="2 12" id="KW-0813">Transport</keyword>
<feature type="binding site" description="axial binding residue" evidence="13">
    <location>
        <position position="406"/>
    </location>
    <ligand>
        <name>heme</name>
        <dbReference type="ChEBI" id="CHEBI:30413"/>
    </ligand>
    <ligandPart>
        <name>Fe</name>
        <dbReference type="ChEBI" id="CHEBI:18248"/>
    </ligandPart>
</feature>
<evidence type="ECO:0000256" key="2">
    <source>
        <dbReference type="ARBA" id="ARBA00022448"/>
    </source>
</evidence>
<dbReference type="PIRSF" id="PIRSF000209">
    <property type="entry name" value="Bifunctional_P450_P450R"/>
    <property type="match status" value="1"/>
</dbReference>
<dbReference type="Pfam" id="PF00175">
    <property type="entry name" value="NAD_binding_1"/>
    <property type="match status" value="1"/>
</dbReference>
<dbReference type="InterPro" id="IPR036396">
    <property type="entry name" value="Cyt_P450_sf"/>
</dbReference>
<dbReference type="AlphaFoldDB" id="A0A1I2G0A3"/>
<dbReference type="SUPFAM" id="SSF48264">
    <property type="entry name" value="Cytochrome P450"/>
    <property type="match status" value="1"/>
</dbReference>
<dbReference type="Pfam" id="PF00067">
    <property type="entry name" value="p450"/>
    <property type="match status" value="1"/>
</dbReference>
<dbReference type="InterPro" id="IPR017972">
    <property type="entry name" value="Cyt_P450_CS"/>
</dbReference>
<feature type="domain" description="FAD-binding FR-type" evidence="16">
    <location>
        <begin position="652"/>
        <end position="873"/>
    </location>
</feature>
<evidence type="ECO:0000256" key="7">
    <source>
        <dbReference type="ARBA" id="ARBA00022827"/>
    </source>
</evidence>
<keyword evidence="11 12" id="KW-0503">Monooxygenase</keyword>
<evidence type="ECO:0000259" key="16">
    <source>
        <dbReference type="PROSITE" id="PS51384"/>
    </source>
</evidence>
<dbReference type="InterPro" id="IPR001128">
    <property type="entry name" value="Cyt_P450"/>
</dbReference>
<dbReference type="InterPro" id="IPR029039">
    <property type="entry name" value="Flavoprotein-like_sf"/>
</dbReference>
<dbReference type="InterPro" id="IPR017927">
    <property type="entry name" value="FAD-bd_FR_type"/>
</dbReference>
<comment type="cofactor">
    <cofactor evidence="12 13">
        <name>heme</name>
        <dbReference type="ChEBI" id="CHEBI:30413"/>
    </cofactor>
</comment>
<dbReference type="GO" id="GO:0070330">
    <property type="term" value="F:aromatase activity"/>
    <property type="evidence" value="ECO:0007669"/>
    <property type="project" value="UniProtKB-UniRule"/>
</dbReference>
<dbReference type="PRINTS" id="PR00385">
    <property type="entry name" value="P450"/>
</dbReference>
<evidence type="ECO:0000256" key="12">
    <source>
        <dbReference type="PIRNR" id="PIRNR000209"/>
    </source>
</evidence>
<comment type="catalytic activity">
    <reaction evidence="12">
        <text>an organic molecule + reduced [NADPH--hemoprotein reductase] + O2 = an alcohol + oxidized [NADPH--hemoprotein reductase] + H2O + H(+)</text>
        <dbReference type="Rhea" id="RHEA:17149"/>
        <dbReference type="Rhea" id="RHEA-COMP:11964"/>
        <dbReference type="Rhea" id="RHEA-COMP:11965"/>
        <dbReference type="ChEBI" id="CHEBI:15377"/>
        <dbReference type="ChEBI" id="CHEBI:15378"/>
        <dbReference type="ChEBI" id="CHEBI:15379"/>
        <dbReference type="ChEBI" id="CHEBI:30879"/>
        <dbReference type="ChEBI" id="CHEBI:57618"/>
        <dbReference type="ChEBI" id="CHEBI:58210"/>
        <dbReference type="ChEBI" id="CHEBI:142491"/>
        <dbReference type="EC" id="1.14.14.1"/>
    </reaction>
</comment>
<feature type="domain" description="Flavodoxin-like" evidence="15">
    <location>
        <begin position="486"/>
        <end position="624"/>
    </location>
</feature>
<dbReference type="CDD" id="cd11068">
    <property type="entry name" value="CYP120A1"/>
    <property type="match status" value="1"/>
</dbReference>
<proteinExistence type="inferred from homology"/>
<dbReference type="Gene3D" id="1.20.990.10">
    <property type="entry name" value="NADPH-cytochrome p450 Reductase, Chain A, domain 3"/>
    <property type="match status" value="1"/>
</dbReference>
<dbReference type="GO" id="GO:0005506">
    <property type="term" value="F:iron ion binding"/>
    <property type="evidence" value="ECO:0007669"/>
    <property type="project" value="UniProtKB-UniRule"/>
</dbReference>
<dbReference type="PROSITE" id="PS00086">
    <property type="entry name" value="CYTOCHROME_P450"/>
    <property type="match status" value="1"/>
</dbReference>
<dbReference type="SUPFAM" id="SSF52343">
    <property type="entry name" value="Ferredoxin reductase-like, C-terminal NADP-linked domain"/>
    <property type="match status" value="1"/>
</dbReference>
<keyword evidence="5 12" id="KW-0288">FMN</keyword>
<dbReference type="InterPro" id="IPR017938">
    <property type="entry name" value="Riboflavin_synthase-like_b-brl"/>
</dbReference>
<dbReference type="InterPro" id="IPR003097">
    <property type="entry name" value="CysJ-like_FAD-binding"/>
</dbReference>
<evidence type="ECO:0000313" key="17">
    <source>
        <dbReference type="EMBL" id="SFF10186.1"/>
    </source>
</evidence>
<dbReference type="Proteomes" id="UP000199645">
    <property type="component" value="Unassembled WGS sequence"/>
</dbReference>
<dbReference type="EMBL" id="FONV01000006">
    <property type="protein sequence ID" value="SFF10186.1"/>
    <property type="molecule type" value="Genomic_DNA"/>
</dbReference>
<evidence type="ECO:0000256" key="1">
    <source>
        <dbReference type="ARBA" id="ARBA00010018"/>
    </source>
</evidence>
<dbReference type="OrthoDB" id="7376058at2"/>
<keyword evidence="8 12" id="KW-0521">NADP</keyword>
<keyword evidence="6 12" id="KW-0479">Metal-binding</keyword>
<dbReference type="Pfam" id="PF00667">
    <property type="entry name" value="FAD_binding_1"/>
    <property type="match status" value="1"/>
</dbReference>
<dbReference type="Gene3D" id="3.40.50.360">
    <property type="match status" value="1"/>
</dbReference>